<accession>A0A7W7AJW3</accession>
<evidence type="ECO:0000313" key="5">
    <source>
        <dbReference type="Proteomes" id="UP000574769"/>
    </source>
</evidence>
<protein>
    <submittedName>
        <fullName evidence="4">Ribosomal protein S18 acetylase RimI-like enzyme</fullName>
    </submittedName>
</protein>
<reference evidence="4 5" key="1">
    <citation type="submission" date="2020-08" db="EMBL/GenBank/DDBJ databases">
        <title>Genomic Encyclopedia of Type Strains, Phase IV (KMG-IV): sequencing the most valuable type-strain genomes for metagenomic binning, comparative biology and taxonomic classification.</title>
        <authorList>
            <person name="Goeker M."/>
        </authorList>
    </citation>
    <scope>NUCLEOTIDE SEQUENCE [LARGE SCALE GENOMIC DNA]</scope>
    <source>
        <strain evidence="4 5">DSM 15867</strain>
    </source>
</reference>
<dbReference type="Pfam" id="PF00583">
    <property type="entry name" value="Acetyltransf_1"/>
    <property type="match status" value="1"/>
</dbReference>
<dbReference type="InterPro" id="IPR050832">
    <property type="entry name" value="Bact_Acetyltransf"/>
</dbReference>
<name>A0A7W7AJW3_9SPHN</name>
<keyword evidence="1" id="KW-0808">Transferase</keyword>
<dbReference type="InterPro" id="IPR016181">
    <property type="entry name" value="Acyl_CoA_acyltransferase"/>
</dbReference>
<evidence type="ECO:0000313" key="4">
    <source>
        <dbReference type="EMBL" id="MBB4617609.1"/>
    </source>
</evidence>
<dbReference type="SUPFAM" id="SSF55729">
    <property type="entry name" value="Acyl-CoA N-acyltransferases (Nat)"/>
    <property type="match status" value="1"/>
</dbReference>
<feature type="domain" description="N-acetyltransferase" evidence="3">
    <location>
        <begin position="4"/>
        <end position="170"/>
    </location>
</feature>
<comment type="caution">
    <text evidence="4">The sequence shown here is derived from an EMBL/GenBank/DDBJ whole genome shotgun (WGS) entry which is preliminary data.</text>
</comment>
<gene>
    <name evidence="4" type="ORF">GGQ96_001737</name>
</gene>
<dbReference type="GO" id="GO:0005840">
    <property type="term" value="C:ribosome"/>
    <property type="evidence" value="ECO:0007669"/>
    <property type="project" value="UniProtKB-KW"/>
</dbReference>
<dbReference type="Proteomes" id="UP000574769">
    <property type="component" value="Unassembled WGS sequence"/>
</dbReference>
<keyword evidence="5" id="KW-1185">Reference proteome</keyword>
<dbReference type="AlphaFoldDB" id="A0A7W7AJW3"/>
<evidence type="ECO:0000259" key="3">
    <source>
        <dbReference type="PROSITE" id="PS51186"/>
    </source>
</evidence>
<proteinExistence type="predicted"/>
<dbReference type="EMBL" id="JACHNY010000003">
    <property type="protein sequence ID" value="MBB4617609.1"/>
    <property type="molecule type" value="Genomic_DNA"/>
</dbReference>
<dbReference type="Gene3D" id="3.40.630.30">
    <property type="match status" value="1"/>
</dbReference>
<keyword evidence="4" id="KW-0689">Ribosomal protein</keyword>
<dbReference type="GO" id="GO:0016747">
    <property type="term" value="F:acyltransferase activity, transferring groups other than amino-acyl groups"/>
    <property type="evidence" value="ECO:0007669"/>
    <property type="project" value="InterPro"/>
</dbReference>
<dbReference type="PROSITE" id="PS51186">
    <property type="entry name" value="GNAT"/>
    <property type="match status" value="1"/>
</dbReference>
<sequence>MTEMLYRDAIPADAPAIRALFAASFTATFGHLYAPADLAAFLDPMTIQAWQAEIADPAYAFHLAEADGTLVGFIKLGPASFAVERRGPAIELRQFYVDAAYHGRGIAPAMMDWALATARDRGATEMFLSVYVDNARARRFYQRYGFERIGRYTFMVGDHADEDDIMRRTL</sequence>
<keyword evidence="2" id="KW-0012">Acyltransferase</keyword>
<evidence type="ECO:0000256" key="2">
    <source>
        <dbReference type="ARBA" id="ARBA00023315"/>
    </source>
</evidence>
<dbReference type="PANTHER" id="PTHR43877">
    <property type="entry name" value="AMINOALKYLPHOSPHONATE N-ACETYLTRANSFERASE-RELATED-RELATED"/>
    <property type="match status" value="1"/>
</dbReference>
<keyword evidence="4" id="KW-0687">Ribonucleoprotein</keyword>
<dbReference type="CDD" id="cd04301">
    <property type="entry name" value="NAT_SF"/>
    <property type="match status" value="1"/>
</dbReference>
<dbReference type="RefSeq" id="WP_343058973.1">
    <property type="nucleotide sequence ID" value="NZ_JACHNY010000003.1"/>
</dbReference>
<organism evidence="4 5">
    <name type="scientific">Sphingomonas abaci</name>
    <dbReference type="NCBI Taxonomy" id="237611"/>
    <lineage>
        <taxon>Bacteria</taxon>
        <taxon>Pseudomonadati</taxon>
        <taxon>Pseudomonadota</taxon>
        <taxon>Alphaproteobacteria</taxon>
        <taxon>Sphingomonadales</taxon>
        <taxon>Sphingomonadaceae</taxon>
        <taxon>Sphingomonas</taxon>
    </lineage>
</organism>
<evidence type="ECO:0000256" key="1">
    <source>
        <dbReference type="ARBA" id="ARBA00022679"/>
    </source>
</evidence>
<dbReference type="InterPro" id="IPR000182">
    <property type="entry name" value="GNAT_dom"/>
</dbReference>